<keyword evidence="4" id="KW-0808">Transferase</keyword>
<keyword evidence="6 7" id="KW-0012">Acyltransferase</keyword>
<organism evidence="7 8">
    <name type="scientific">Inhella proteolytica</name>
    <dbReference type="NCBI Taxonomy" id="2795029"/>
    <lineage>
        <taxon>Bacteria</taxon>
        <taxon>Pseudomonadati</taxon>
        <taxon>Pseudomonadota</taxon>
        <taxon>Betaproteobacteria</taxon>
        <taxon>Burkholderiales</taxon>
        <taxon>Sphaerotilaceae</taxon>
        <taxon>Inhella</taxon>
    </lineage>
</organism>
<keyword evidence="3" id="KW-0997">Cell inner membrane</keyword>
<evidence type="ECO:0000256" key="4">
    <source>
        <dbReference type="ARBA" id="ARBA00022679"/>
    </source>
</evidence>
<dbReference type="EMBL" id="JAEDAK010000006">
    <property type="protein sequence ID" value="MBH9577442.1"/>
    <property type="molecule type" value="Genomic_DNA"/>
</dbReference>
<dbReference type="RefSeq" id="WP_198111208.1">
    <property type="nucleotide sequence ID" value="NZ_JAEDAK010000006.1"/>
</dbReference>
<reference evidence="7" key="1">
    <citation type="submission" date="2020-12" db="EMBL/GenBank/DDBJ databases">
        <title>The genome sequence of Inhella sp. 1Y17.</title>
        <authorList>
            <person name="Liu Y."/>
        </authorList>
    </citation>
    <scope>NUCLEOTIDE SEQUENCE</scope>
    <source>
        <strain evidence="7">1Y17</strain>
    </source>
</reference>
<proteinExistence type="predicted"/>
<keyword evidence="8" id="KW-1185">Reference proteome</keyword>
<dbReference type="PANTHER" id="PTHR30606:SF9">
    <property type="entry name" value="LIPID A BIOSYNTHESIS LAUROYLTRANSFERASE"/>
    <property type="match status" value="1"/>
</dbReference>
<dbReference type="Pfam" id="PF03279">
    <property type="entry name" value="Lip_A_acyltrans"/>
    <property type="match status" value="1"/>
</dbReference>
<dbReference type="InterPro" id="IPR014548">
    <property type="entry name" value="Ac_Trasf"/>
</dbReference>
<accession>A0A931NE92</accession>
<comment type="caution">
    <text evidence="7">The sequence shown here is derived from an EMBL/GenBank/DDBJ whole genome shotgun (WGS) entry which is preliminary data.</text>
</comment>
<evidence type="ECO:0000313" key="8">
    <source>
        <dbReference type="Proteomes" id="UP000613266"/>
    </source>
</evidence>
<dbReference type="AlphaFoldDB" id="A0A931NE92"/>
<keyword evidence="5" id="KW-0472">Membrane</keyword>
<keyword evidence="2" id="KW-1003">Cell membrane</keyword>
<evidence type="ECO:0000256" key="6">
    <source>
        <dbReference type="ARBA" id="ARBA00023315"/>
    </source>
</evidence>
<sequence>MAQAGLNPAQRPGTHWAALGEHTFVGGIWLLYAVHRLFGRAAFRVLSAPVVLLHWCTRPALRAASLDYLRRLHAARPGVFVRAPGWREGLRHVACFAETMLDKLLAMAGRYPAARIREQGVAAVDADLRAGRGGIFVTAHMGCLELCRAFARDKSILKLTVLVHTKHAEQFNRLLQRLDPQARVRLLEVSEFGPATAVQLQAIVAEGGWVAIAGDRVPIHSAQVAEVQFLGHTAPLPVGPYVLASLLRCPLVLLSCLHQGAGYEIRFERLAERVELPRGQRAQALQRYAQAYADAIAARLAESPYDWFNFYAFWERPDAPPPV</sequence>
<gene>
    <name evidence="7" type="ORF">I7X39_11070</name>
</gene>
<name>A0A931NE92_9BURK</name>
<dbReference type="GO" id="GO:0005886">
    <property type="term" value="C:plasma membrane"/>
    <property type="evidence" value="ECO:0007669"/>
    <property type="project" value="UniProtKB-SubCell"/>
</dbReference>
<evidence type="ECO:0000256" key="1">
    <source>
        <dbReference type="ARBA" id="ARBA00004533"/>
    </source>
</evidence>
<evidence type="ECO:0000256" key="2">
    <source>
        <dbReference type="ARBA" id="ARBA00022475"/>
    </source>
</evidence>
<dbReference type="InterPro" id="IPR004960">
    <property type="entry name" value="LipA_acyltrans"/>
</dbReference>
<dbReference type="GO" id="GO:0016746">
    <property type="term" value="F:acyltransferase activity"/>
    <property type="evidence" value="ECO:0007669"/>
    <property type="project" value="UniProtKB-KW"/>
</dbReference>
<dbReference type="Proteomes" id="UP000613266">
    <property type="component" value="Unassembled WGS sequence"/>
</dbReference>
<evidence type="ECO:0000256" key="5">
    <source>
        <dbReference type="ARBA" id="ARBA00023136"/>
    </source>
</evidence>
<dbReference type="CDD" id="cd07984">
    <property type="entry name" value="LPLAT_LABLAT-like"/>
    <property type="match status" value="1"/>
</dbReference>
<dbReference type="GO" id="GO:0009247">
    <property type="term" value="P:glycolipid biosynthetic process"/>
    <property type="evidence" value="ECO:0007669"/>
    <property type="project" value="UniProtKB-ARBA"/>
</dbReference>
<comment type="subcellular location">
    <subcellularLocation>
        <location evidence="1">Cell inner membrane</location>
    </subcellularLocation>
</comment>
<evidence type="ECO:0000313" key="7">
    <source>
        <dbReference type="EMBL" id="MBH9577442.1"/>
    </source>
</evidence>
<evidence type="ECO:0000256" key="3">
    <source>
        <dbReference type="ARBA" id="ARBA00022519"/>
    </source>
</evidence>
<dbReference type="PANTHER" id="PTHR30606">
    <property type="entry name" value="LIPID A BIOSYNTHESIS LAUROYL ACYLTRANSFERASE"/>
    <property type="match status" value="1"/>
</dbReference>
<dbReference type="PIRSF" id="PIRSF028561">
    <property type="entry name" value="Ac_Trasf"/>
    <property type="match status" value="1"/>
</dbReference>
<protein>
    <submittedName>
        <fullName evidence="7">Acyltransferase</fullName>
    </submittedName>
</protein>